<organism evidence="1 2">
    <name type="scientific">Mucilaginibacter rigui</name>
    <dbReference type="NCBI Taxonomy" id="534635"/>
    <lineage>
        <taxon>Bacteria</taxon>
        <taxon>Pseudomonadati</taxon>
        <taxon>Bacteroidota</taxon>
        <taxon>Sphingobacteriia</taxon>
        <taxon>Sphingobacteriales</taxon>
        <taxon>Sphingobacteriaceae</taxon>
        <taxon>Mucilaginibacter</taxon>
    </lineage>
</organism>
<reference evidence="1 2" key="1">
    <citation type="submission" date="2020-09" db="EMBL/GenBank/DDBJ databases">
        <title>Novel species of Mucilaginibacter isolated from a glacier on the Tibetan Plateau.</title>
        <authorList>
            <person name="Liu Q."/>
            <person name="Xin Y.-H."/>
        </authorList>
    </citation>
    <scope>NUCLEOTIDE SEQUENCE [LARGE SCALE GENOMIC DNA]</scope>
    <source>
        <strain evidence="1 2">CGMCC 1.13878</strain>
    </source>
</reference>
<gene>
    <name evidence="1" type="ORF">IDJ75_03155</name>
</gene>
<keyword evidence="2" id="KW-1185">Reference proteome</keyword>
<accession>A0ABR7X0Y7</accession>
<evidence type="ECO:0008006" key="3">
    <source>
        <dbReference type="Google" id="ProtNLM"/>
    </source>
</evidence>
<dbReference type="EMBL" id="JACWMW010000001">
    <property type="protein sequence ID" value="MBD1384263.1"/>
    <property type="molecule type" value="Genomic_DNA"/>
</dbReference>
<sequence length="156" mass="18414">MKLTIINLLFLVLPFTYQQESEYKDFRHFVSSKYFIPKSVINNCNWHYAIVKITIRNKKIIEYKVLNETSDDMRKSFGFLTGYRFSNKSMPKNQTLVFCLTVENLKTSCDIPKTVNYTPTEILSKVMSGYAHQREIEPNTVFLFNPIISMIEDPRY</sequence>
<comment type="caution">
    <text evidence="1">The sequence shown here is derived from an EMBL/GenBank/DDBJ whole genome shotgun (WGS) entry which is preliminary data.</text>
</comment>
<protein>
    <recommendedName>
        <fullName evidence="3">TonB C-terminal domain-containing protein</fullName>
    </recommendedName>
</protein>
<evidence type="ECO:0000313" key="1">
    <source>
        <dbReference type="EMBL" id="MBD1384263.1"/>
    </source>
</evidence>
<proteinExistence type="predicted"/>
<evidence type="ECO:0000313" key="2">
    <source>
        <dbReference type="Proteomes" id="UP000618754"/>
    </source>
</evidence>
<name>A0ABR7X0Y7_9SPHI</name>
<dbReference type="Proteomes" id="UP000618754">
    <property type="component" value="Unassembled WGS sequence"/>
</dbReference>